<dbReference type="GO" id="GO:0000287">
    <property type="term" value="F:magnesium ion binding"/>
    <property type="evidence" value="ECO:0007669"/>
    <property type="project" value="TreeGrafter"/>
</dbReference>
<feature type="compositionally biased region" description="Low complexity" evidence="2">
    <location>
        <begin position="406"/>
        <end position="416"/>
    </location>
</feature>
<dbReference type="OrthoDB" id="2343925at2759"/>
<proteinExistence type="inferred from homology"/>
<accession>A0A9N9KJT1</accession>
<dbReference type="InterPro" id="IPR008930">
    <property type="entry name" value="Terpenoid_cyclase/PrenylTrfase"/>
</dbReference>
<feature type="region of interest" description="Disordered" evidence="2">
    <location>
        <begin position="400"/>
        <end position="447"/>
    </location>
</feature>
<dbReference type="PANTHER" id="PTHR31739:SF25">
    <property type="entry name" value="(E,E)-GERANYLLINALOOL SYNTHASE"/>
    <property type="match status" value="1"/>
</dbReference>
<dbReference type="PANTHER" id="PTHR31739">
    <property type="entry name" value="ENT-COPALYL DIPHOSPHATE SYNTHASE, CHLOROPLASTIC"/>
    <property type="match status" value="1"/>
</dbReference>
<dbReference type="GO" id="GO:0010333">
    <property type="term" value="F:terpene synthase activity"/>
    <property type="evidence" value="ECO:0007669"/>
    <property type="project" value="InterPro"/>
</dbReference>
<dbReference type="AlphaFoldDB" id="A0A9N9KJT1"/>
<evidence type="ECO:0000313" key="4">
    <source>
        <dbReference type="Proteomes" id="UP000696280"/>
    </source>
</evidence>
<dbReference type="InterPro" id="IPR050148">
    <property type="entry name" value="Terpene_synthase-like"/>
</dbReference>
<gene>
    <name evidence="3" type="ORF">HYFRA_00002041</name>
</gene>
<organism evidence="3 4">
    <name type="scientific">Hymenoscyphus fraxineus</name>
    <dbReference type="NCBI Taxonomy" id="746836"/>
    <lineage>
        <taxon>Eukaryota</taxon>
        <taxon>Fungi</taxon>
        <taxon>Dikarya</taxon>
        <taxon>Ascomycota</taxon>
        <taxon>Pezizomycotina</taxon>
        <taxon>Leotiomycetes</taxon>
        <taxon>Helotiales</taxon>
        <taxon>Helotiaceae</taxon>
        <taxon>Hymenoscyphus</taxon>
    </lineage>
</organism>
<dbReference type="SUPFAM" id="SSF48239">
    <property type="entry name" value="Terpenoid cyclases/Protein prenyltransferases"/>
    <property type="match status" value="1"/>
</dbReference>
<name>A0A9N9KJT1_9HELO</name>
<dbReference type="Gene3D" id="1.50.10.20">
    <property type="match status" value="1"/>
</dbReference>
<dbReference type="EMBL" id="CAJVRL010000001">
    <property type="protein sequence ID" value="CAG8948914.1"/>
    <property type="molecule type" value="Genomic_DNA"/>
</dbReference>
<evidence type="ECO:0000256" key="1">
    <source>
        <dbReference type="ARBA" id="ARBA00006333"/>
    </source>
</evidence>
<dbReference type="Proteomes" id="UP000696280">
    <property type="component" value="Unassembled WGS sequence"/>
</dbReference>
<evidence type="ECO:0000256" key="2">
    <source>
        <dbReference type="SAM" id="MobiDB-lite"/>
    </source>
</evidence>
<comment type="similarity">
    <text evidence="1">Belongs to the terpene synthase family.</text>
</comment>
<dbReference type="GO" id="GO:0016102">
    <property type="term" value="P:diterpenoid biosynthetic process"/>
    <property type="evidence" value="ECO:0007669"/>
    <property type="project" value="TreeGrafter"/>
</dbReference>
<keyword evidence="4" id="KW-1185">Reference proteome</keyword>
<sequence>MTLPPPPPALTEEAQLLVAGLASKLFNAIPHGSISVSTYDTAWTSMISKPISGNHQWLFPSSFSSILQSQNADGGWGDLITGVEVDDILNSMSALLALLKHRHQTPVVDGDTLPPDIDFRITDAVSWLERKLRTWDVESTEHVCFEMLVPMHLQLLREFGFEFQFPGFPFLMELHDEKVSNFDSHKAKDTFLYPLEAFIGVLDFDELKMQLRNGSFMSSPASTAAYLIYASVWDEEAEEYLQTVYKNGSGNGTGEFPSAFPSELFESSWMLSTLLQSGFTTADLGGDQTTVIGEYLEKALTSSNGTVGFTLGAIPDADNTAKAILTLSLLNREYHDPSRMITSFFNGSYFQTYPSEQNPSFSATCNVLIALLHLKDVTRYEIQIASAVDFLCSCWSSGSMRDKWTSSPKSPQGSSKPKAKTEAGPIAVANQQPTLSSRFPHSYLRNR</sequence>
<protein>
    <submittedName>
        <fullName evidence="3">Uncharacterized protein</fullName>
    </submittedName>
</protein>
<comment type="caution">
    <text evidence="3">The sequence shown here is derived from an EMBL/GenBank/DDBJ whole genome shotgun (WGS) entry which is preliminary data.</text>
</comment>
<evidence type="ECO:0000313" key="3">
    <source>
        <dbReference type="EMBL" id="CAG8948914.1"/>
    </source>
</evidence>
<reference evidence="3" key="1">
    <citation type="submission" date="2021-07" db="EMBL/GenBank/DDBJ databases">
        <authorList>
            <person name="Durling M."/>
        </authorList>
    </citation>
    <scope>NUCLEOTIDE SEQUENCE</scope>
</reference>
<dbReference type="Gene3D" id="1.50.10.160">
    <property type="match status" value="1"/>
</dbReference>
<feature type="compositionally biased region" description="Polar residues" evidence="2">
    <location>
        <begin position="429"/>
        <end position="439"/>
    </location>
</feature>